<proteinExistence type="predicted"/>
<dbReference type="Proteomes" id="UP000596661">
    <property type="component" value="Unassembled WGS sequence"/>
</dbReference>
<dbReference type="Pfam" id="PF14392">
    <property type="entry name" value="zf-CCHC_4"/>
    <property type="match status" value="1"/>
</dbReference>
<reference evidence="3" key="1">
    <citation type="submission" date="2021-03" db="UniProtKB">
        <authorList>
            <consortium name="EnsemblPlants"/>
        </authorList>
    </citation>
    <scope>IDENTIFICATION</scope>
</reference>
<feature type="domain" description="Zinc knuckle CX2CX4HX4C" evidence="2">
    <location>
        <begin position="1"/>
        <end position="25"/>
    </location>
</feature>
<dbReference type="InterPro" id="IPR025836">
    <property type="entry name" value="Zn_knuckle_CX2CX4HX4C"/>
</dbReference>
<organism evidence="3 4">
    <name type="scientific">Cannabis sativa</name>
    <name type="common">Hemp</name>
    <name type="synonym">Marijuana</name>
    <dbReference type="NCBI Taxonomy" id="3483"/>
    <lineage>
        <taxon>Eukaryota</taxon>
        <taxon>Viridiplantae</taxon>
        <taxon>Streptophyta</taxon>
        <taxon>Embryophyta</taxon>
        <taxon>Tracheophyta</taxon>
        <taxon>Spermatophyta</taxon>
        <taxon>Magnoliopsida</taxon>
        <taxon>eudicotyledons</taxon>
        <taxon>Gunneridae</taxon>
        <taxon>Pentapetalae</taxon>
        <taxon>rosids</taxon>
        <taxon>fabids</taxon>
        <taxon>Rosales</taxon>
        <taxon>Cannabaceae</taxon>
        <taxon>Cannabis</taxon>
    </lineage>
</organism>
<evidence type="ECO:0000313" key="3">
    <source>
        <dbReference type="EnsemblPlants" id="cds.evm.model.10.359"/>
    </source>
</evidence>
<dbReference type="EnsemblPlants" id="evm.model.10.359">
    <property type="protein sequence ID" value="cds.evm.model.10.359"/>
    <property type="gene ID" value="evm.TU.10.359"/>
</dbReference>
<evidence type="ECO:0000313" key="4">
    <source>
        <dbReference type="Proteomes" id="UP000596661"/>
    </source>
</evidence>
<protein>
    <recommendedName>
        <fullName evidence="2">Zinc knuckle CX2CX4HX4C domain-containing protein</fullName>
    </recommendedName>
</protein>
<evidence type="ECO:0000259" key="2">
    <source>
        <dbReference type="Pfam" id="PF14392"/>
    </source>
</evidence>
<keyword evidence="4" id="KW-1185">Reference proteome</keyword>
<dbReference type="AlphaFoldDB" id="A0A803QNH4"/>
<dbReference type="EMBL" id="UZAU01000796">
    <property type="status" value="NOT_ANNOTATED_CDS"/>
    <property type="molecule type" value="Genomic_DNA"/>
</dbReference>
<accession>A0A803QNH4</accession>
<name>A0A803QNH4_CANSA</name>
<dbReference type="Gramene" id="evm.model.10.359">
    <property type="protein sequence ID" value="cds.evm.model.10.359"/>
    <property type="gene ID" value="evm.TU.10.359"/>
</dbReference>
<sequence length="121" mass="13622">MVKFKYEDLPTFYFICGVLRHSERFIERLFETPLHLIDKPYGLELKALPRRRHYNMGAQWLRSGVAKKTGESSSTGDAQQRKSGERQFSNGGNQLQGSRISQPVIGGGNNGILEIGLDMHG</sequence>
<feature type="compositionally biased region" description="Polar residues" evidence="1">
    <location>
        <begin position="86"/>
        <end position="101"/>
    </location>
</feature>
<evidence type="ECO:0000256" key="1">
    <source>
        <dbReference type="SAM" id="MobiDB-lite"/>
    </source>
</evidence>
<feature type="region of interest" description="Disordered" evidence="1">
    <location>
        <begin position="64"/>
        <end position="107"/>
    </location>
</feature>